<keyword evidence="2" id="KW-0436">Ligase</keyword>
<sequence length="580" mass="63233">MLLLIFSWLLRSIFAIPRLLLAQRNNGQAPVDPASRNAQIDGGPVEKTLSRNPDGPAVISMFQPADSLKDLVPLVEGRNEWLTLTYTQLHRAAVRLAMGLLAHGTQPNSTMVMLIPNGGEYTVLLWTCVLLRFAYVSLDPAMLEASEFPTLKKLIRTLKPQLIVAPDRIQGKALDFAIAELQLAQPIRISLSQSDGPSEWKCLADWATGAEKSPIEEASLIAAARYDDPERIHSILFTSGTSGLPKGCPRPVRGMSHLLQSQSWLIDAKVGALAVQQAHNSRGIAPAQTLQTWRAGGAVVLTGQSFSVRDAASAIRQIGATFLVLTPPMVHEMATELAERPLDVRSVRRIQVGGDTITRGLLTKCAAMFPHAQICVNHGMTEGGGAFRWPFFDTPVSQLPYFGVMCPVGTIAPGAVMRVWDTIRQSVASTGQLGELHLACASHIRHYLGGRSEEDFYHDGTRRWFKTGDIARIDADGRVFILGREKDMIQRARTTVVPVPHPAFGADPFAVISSYSARTEAGIKDHVEAVLGPDYALGGVVSLKQLGLVGFPVNLTRKIIRSEVQQAVLELLHKRSTKIN</sequence>
<evidence type="ECO:0000313" key="7">
    <source>
        <dbReference type="Proteomes" id="UP000326565"/>
    </source>
</evidence>
<comment type="similarity">
    <text evidence="1">Belongs to the ATP-dependent AMP-binding enzyme family.</text>
</comment>
<dbReference type="GO" id="GO:0006631">
    <property type="term" value="P:fatty acid metabolic process"/>
    <property type="evidence" value="ECO:0007669"/>
    <property type="project" value="TreeGrafter"/>
</dbReference>
<dbReference type="Pfam" id="PF00501">
    <property type="entry name" value="AMP-binding"/>
    <property type="match status" value="1"/>
</dbReference>
<dbReference type="Proteomes" id="UP000326565">
    <property type="component" value="Unassembled WGS sequence"/>
</dbReference>
<evidence type="ECO:0000259" key="5">
    <source>
        <dbReference type="Pfam" id="PF00501"/>
    </source>
</evidence>
<organism evidence="6 7">
    <name type="scientific">Aspergillus leporis</name>
    <dbReference type="NCBI Taxonomy" id="41062"/>
    <lineage>
        <taxon>Eukaryota</taxon>
        <taxon>Fungi</taxon>
        <taxon>Dikarya</taxon>
        <taxon>Ascomycota</taxon>
        <taxon>Pezizomycotina</taxon>
        <taxon>Eurotiomycetes</taxon>
        <taxon>Eurotiomycetidae</taxon>
        <taxon>Eurotiales</taxon>
        <taxon>Aspergillaceae</taxon>
        <taxon>Aspergillus</taxon>
        <taxon>Aspergillus subgen. Circumdati</taxon>
    </lineage>
</organism>
<dbReference type="GO" id="GO:0031956">
    <property type="term" value="F:medium-chain fatty acid-CoA ligase activity"/>
    <property type="evidence" value="ECO:0007669"/>
    <property type="project" value="TreeGrafter"/>
</dbReference>
<dbReference type="InterPro" id="IPR020845">
    <property type="entry name" value="AMP-binding_CS"/>
</dbReference>
<protein>
    <recommendedName>
        <fullName evidence="5">AMP-dependent synthetase/ligase domain-containing protein</fullName>
    </recommendedName>
</protein>
<dbReference type="AlphaFoldDB" id="A0A5N5WFV4"/>
<evidence type="ECO:0000256" key="2">
    <source>
        <dbReference type="ARBA" id="ARBA00022598"/>
    </source>
</evidence>
<dbReference type="PANTHER" id="PTHR43201:SF5">
    <property type="entry name" value="MEDIUM-CHAIN ACYL-COA LIGASE ACSF2, MITOCHONDRIAL"/>
    <property type="match status" value="1"/>
</dbReference>
<evidence type="ECO:0000256" key="4">
    <source>
        <dbReference type="SAM" id="SignalP"/>
    </source>
</evidence>
<dbReference type="InterPro" id="IPR042099">
    <property type="entry name" value="ANL_N_sf"/>
</dbReference>
<feature type="signal peptide" evidence="4">
    <location>
        <begin position="1"/>
        <end position="15"/>
    </location>
</feature>
<reference evidence="6 7" key="1">
    <citation type="submission" date="2019-04" db="EMBL/GenBank/DDBJ databases">
        <title>Friends and foes A comparative genomics study of 23 Aspergillus species from section Flavi.</title>
        <authorList>
            <consortium name="DOE Joint Genome Institute"/>
            <person name="Kjaerbolling I."/>
            <person name="Vesth T."/>
            <person name="Frisvad J.C."/>
            <person name="Nybo J.L."/>
            <person name="Theobald S."/>
            <person name="Kildgaard S."/>
            <person name="Isbrandt T."/>
            <person name="Kuo A."/>
            <person name="Sato A."/>
            <person name="Lyhne E.K."/>
            <person name="Kogle M.E."/>
            <person name="Wiebenga A."/>
            <person name="Kun R.S."/>
            <person name="Lubbers R.J."/>
            <person name="Makela M.R."/>
            <person name="Barry K."/>
            <person name="Chovatia M."/>
            <person name="Clum A."/>
            <person name="Daum C."/>
            <person name="Haridas S."/>
            <person name="He G."/>
            <person name="LaButti K."/>
            <person name="Lipzen A."/>
            <person name="Mondo S."/>
            <person name="Riley R."/>
            <person name="Salamov A."/>
            <person name="Simmons B.A."/>
            <person name="Magnuson J.K."/>
            <person name="Henrissat B."/>
            <person name="Mortensen U.H."/>
            <person name="Larsen T.O."/>
            <person name="Devries R.P."/>
            <person name="Grigoriev I.V."/>
            <person name="Machida M."/>
            <person name="Baker S.E."/>
            <person name="Andersen M.R."/>
        </authorList>
    </citation>
    <scope>NUCLEOTIDE SEQUENCE [LARGE SCALE GENOMIC DNA]</scope>
    <source>
        <strain evidence="6 7">CBS 151.66</strain>
    </source>
</reference>
<evidence type="ECO:0000256" key="1">
    <source>
        <dbReference type="ARBA" id="ARBA00006432"/>
    </source>
</evidence>
<dbReference type="InterPro" id="IPR000873">
    <property type="entry name" value="AMP-dep_synth/lig_dom"/>
</dbReference>
<dbReference type="SUPFAM" id="SSF56801">
    <property type="entry name" value="Acetyl-CoA synthetase-like"/>
    <property type="match status" value="1"/>
</dbReference>
<proteinExistence type="inferred from homology"/>
<dbReference type="EMBL" id="ML732566">
    <property type="protein sequence ID" value="KAB8067111.1"/>
    <property type="molecule type" value="Genomic_DNA"/>
</dbReference>
<dbReference type="Gene3D" id="3.40.50.12780">
    <property type="entry name" value="N-terminal domain of ligase-like"/>
    <property type="match status" value="1"/>
</dbReference>
<dbReference type="PROSITE" id="PS00455">
    <property type="entry name" value="AMP_BINDING"/>
    <property type="match status" value="1"/>
</dbReference>
<feature type="domain" description="AMP-dependent synthetase/ligase" evidence="5">
    <location>
        <begin position="48"/>
        <end position="447"/>
    </location>
</feature>
<keyword evidence="7" id="KW-1185">Reference proteome</keyword>
<dbReference type="PANTHER" id="PTHR43201">
    <property type="entry name" value="ACYL-COA SYNTHETASE"/>
    <property type="match status" value="1"/>
</dbReference>
<evidence type="ECO:0000256" key="3">
    <source>
        <dbReference type="SAM" id="MobiDB-lite"/>
    </source>
</evidence>
<evidence type="ECO:0000313" key="6">
    <source>
        <dbReference type="EMBL" id="KAB8067111.1"/>
    </source>
</evidence>
<gene>
    <name evidence="6" type="ORF">BDV29DRAFT_200708</name>
</gene>
<feature type="region of interest" description="Disordered" evidence="3">
    <location>
        <begin position="27"/>
        <end position="53"/>
    </location>
</feature>
<keyword evidence="4" id="KW-0732">Signal</keyword>
<accession>A0A5N5WFV4</accession>
<feature type="chain" id="PRO_5024800542" description="AMP-dependent synthetase/ligase domain-containing protein" evidence="4">
    <location>
        <begin position="16"/>
        <end position="580"/>
    </location>
</feature>
<dbReference type="OrthoDB" id="10253869at2759"/>
<name>A0A5N5WFV4_9EURO</name>